<keyword evidence="6 9" id="KW-0333">Golgi apparatus</keyword>
<evidence type="ECO:0000256" key="3">
    <source>
        <dbReference type="ARBA" id="ARBA00022679"/>
    </source>
</evidence>
<dbReference type="GO" id="GO:0000139">
    <property type="term" value="C:Golgi membrane"/>
    <property type="evidence" value="ECO:0007669"/>
    <property type="project" value="UniProtKB-SubCell"/>
</dbReference>
<keyword evidence="13" id="KW-1185">Reference proteome</keyword>
<dbReference type="EMBL" id="AMQN01006836">
    <property type="status" value="NOT_ANNOTATED_CDS"/>
    <property type="molecule type" value="Genomic_DNA"/>
</dbReference>
<dbReference type="InterPro" id="IPR018011">
    <property type="entry name" value="Carb_sulfotrans_8-10"/>
</dbReference>
<evidence type="ECO:0000313" key="12">
    <source>
        <dbReference type="EnsemblMetazoa" id="CapteP208875"/>
    </source>
</evidence>
<reference evidence="12" key="3">
    <citation type="submission" date="2015-06" db="UniProtKB">
        <authorList>
            <consortium name="EnsemblMetazoa"/>
        </authorList>
    </citation>
    <scope>IDENTIFICATION</scope>
</reference>
<dbReference type="OrthoDB" id="6380564at2759"/>
<comment type="subcellular location">
    <subcellularLocation>
        <location evidence="1 9">Golgi apparatus membrane</location>
        <topology evidence="1 9">Single-pass type II membrane protein</topology>
    </subcellularLocation>
</comment>
<evidence type="ECO:0000256" key="4">
    <source>
        <dbReference type="ARBA" id="ARBA00022692"/>
    </source>
</evidence>
<name>R7UPX7_CAPTE</name>
<keyword evidence="5 9" id="KW-1133">Transmembrane helix</keyword>
<proteinExistence type="inferred from homology"/>
<dbReference type="PANTHER" id="PTHR12137:SF54">
    <property type="entry name" value="CARBOHYDRATE SULFOTRANSFERASE"/>
    <property type="match status" value="1"/>
</dbReference>
<dbReference type="InterPro" id="IPR005331">
    <property type="entry name" value="Sulfotransferase"/>
</dbReference>
<dbReference type="STRING" id="283909.R7UPX7"/>
<dbReference type="AlphaFoldDB" id="R7UPX7"/>
<comment type="similarity">
    <text evidence="2 9">Belongs to the sulfotransferase 2 family.</text>
</comment>
<keyword evidence="3 9" id="KW-0808">Transferase</keyword>
<reference evidence="11 13" key="2">
    <citation type="journal article" date="2013" name="Nature">
        <title>Insights into bilaterian evolution from three spiralian genomes.</title>
        <authorList>
            <person name="Simakov O."/>
            <person name="Marletaz F."/>
            <person name="Cho S.J."/>
            <person name="Edsinger-Gonzales E."/>
            <person name="Havlak P."/>
            <person name="Hellsten U."/>
            <person name="Kuo D.H."/>
            <person name="Larsson T."/>
            <person name="Lv J."/>
            <person name="Arendt D."/>
            <person name="Savage R."/>
            <person name="Osoegawa K."/>
            <person name="de Jong P."/>
            <person name="Grimwood J."/>
            <person name="Chapman J.A."/>
            <person name="Shapiro H."/>
            <person name="Aerts A."/>
            <person name="Otillar R.P."/>
            <person name="Terry A.Y."/>
            <person name="Boore J.L."/>
            <person name="Grigoriev I.V."/>
            <person name="Lindberg D.R."/>
            <person name="Seaver E.C."/>
            <person name="Weisblat D.A."/>
            <person name="Putnam N.H."/>
            <person name="Rokhsar D.S."/>
        </authorList>
    </citation>
    <scope>NUCLEOTIDE SEQUENCE</scope>
    <source>
        <strain evidence="11 13">I ESC-2004</strain>
    </source>
</reference>
<feature type="compositionally biased region" description="Acidic residues" evidence="10">
    <location>
        <begin position="70"/>
        <end position="104"/>
    </location>
</feature>
<sequence>MSYIYTNLVVKWIKTVLLALILVVLLMKVPLPKALFPRQLVPAQRSVEIETQEEVFSTVPTEEGAHNEDGIELNADEVKDEEVVVEEEEEKEEEEKKEEEGGDRDDDKTDPRLDVMAKEESVQEETKKKALKSKTKECTNDQRINLIKSTCERSGIAYNTNLFKDAKNFARFFVVGSEKKIYCGVQSTGSKSWRSVIDEALGFKEGETFNPQLVAQKQKLREKGIGFLSEFSLKEIADMLKGNSFRKIIVLKHPLTRFVSAFKTRVQNGPLWKLKKLKKVLEQRYAMKTDGYNITLSQFATFVARDIDPANTDRFWQSFQELCFPCTVQFDDVIKGEVHGLETDDGVTKEEEMFSFGKSLTALEQLTPREISEILAHYNTDLSMFGYGWKAGMATCDLTPIESDDSCC</sequence>
<dbReference type="HOGENOM" id="CLU_674835_0_0_1"/>
<accession>R7UPX7</accession>
<keyword evidence="4 9" id="KW-0812">Transmembrane</keyword>
<dbReference type="Proteomes" id="UP000014760">
    <property type="component" value="Unassembled WGS sequence"/>
</dbReference>
<evidence type="ECO:0000313" key="11">
    <source>
        <dbReference type="EMBL" id="ELU08153.1"/>
    </source>
</evidence>
<keyword evidence="7 9" id="KW-0472">Membrane</keyword>
<keyword evidence="8 9" id="KW-0325">Glycoprotein</keyword>
<evidence type="ECO:0000256" key="1">
    <source>
        <dbReference type="ARBA" id="ARBA00004323"/>
    </source>
</evidence>
<dbReference type="Pfam" id="PF03567">
    <property type="entry name" value="Sulfotransfer_2"/>
    <property type="match status" value="1"/>
</dbReference>
<dbReference type="PANTHER" id="PTHR12137">
    <property type="entry name" value="CARBOHYDRATE SULFOTRANSFERASE"/>
    <property type="match status" value="1"/>
</dbReference>
<evidence type="ECO:0000256" key="10">
    <source>
        <dbReference type="SAM" id="MobiDB-lite"/>
    </source>
</evidence>
<evidence type="ECO:0000256" key="5">
    <source>
        <dbReference type="ARBA" id="ARBA00022989"/>
    </source>
</evidence>
<gene>
    <name evidence="11" type="ORF">CAPTEDRAFT_208875</name>
</gene>
<feature type="region of interest" description="Disordered" evidence="10">
    <location>
        <begin position="58"/>
        <end position="134"/>
    </location>
</feature>
<feature type="compositionally biased region" description="Basic and acidic residues" evidence="10">
    <location>
        <begin position="105"/>
        <end position="134"/>
    </location>
</feature>
<keyword evidence="9" id="KW-0119">Carbohydrate metabolism</keyword>
<reference evidence="13" key="1">
    <citation type="submission" date="2012-12" db="EMBL/GenBank/DDBJ databases">
        <authorList>
            <person name="Hellsten U."/>
            <person name="Grimwood J."/>
            <person name="Chapman J.A."/>
            <person name="Shapiro H."/>
            <person name="Aerts A."/>
            <person name="Otillar R.P."/>
            <person name="Terry A.Y."/>
            <person name="Boore J.L."/>
            <person name="Simakov O."/>
            <person name="Marletaz F."/>
            <person name="Cho S.-J."/>
            <person name="Edsinger-Gonzales E."/>
            <person name="Havlak P."/>
            <person name="Kuo D.-H."/>
            <person name="Larsson T."/>
            <person name="Lv J."/>
            <person name="Arendt D."/>
            <person name="Savage R."/>
            <person name="Osoegawa K."/>
            <person name="de Jong P."/>
            <person name="Lindberg D.R."/>
            <person name="Seaver E.C."/>
            <person name="Weisblat D.A."/>
            <person name="Putnam N.H."/>
            <person name="Grigoriev I.V."/>
            <person name="Rokhsar D.S."/>
        </authorList>
    </citation>
    <scope>NUCLEOTIDE SEQUENCE</scope>
    <source>
        <strain evidence="13">I ESC-2004</strain>
    </source>
</reference>
<dbReference type="OMA" id="EERNGPC"/>
<protein>
    <recommendedName>
        <fullName evidence="9">Carbohydrate sulfotransferase</fullName>
        <ecNumber evidence="9">2.8.2.-</ecNumber>
    </recommendedName>
</protein>
<keyword evidence="9" id="KW-0735">Signal-anchor</keyword>
<evidence type="ECO:0000256" key="9">
    <source>
        <dbReference type="RuleBase" id="RU364020"/>
    </source>
</evidence>
<dbReference type="EC" id="2.8.2.-" evidence="9"/>
<dbReference type="EnsemblMetazoa" id="CapteT208875">
    <property type="protein sequence ID" value="CapteP208875"/>
    <property type="gene ID" value="CapteG208875"/>
</dbReference>
<evidence type="ECO:0000313" key="13">
    <source>
        <dbReference type="Proteomes" id="UP000014760"/>
    </source>
</evidence>
<organism evidence="11">
    <name type="scientific">Capitella teleta</name>
    <name type="common">Polychaete worm</name>
    <dbReference type="NCBI Taxonomy" id="283909"/>
    <lineage>
        <taxon>Eukaryota</taxon>
        <taxon>Metazoa</taxon>
        <taxon>Spiralia</taxon>
        <taxon>Lophotrochozoa</taxon>
        <taxon>Annelida</taxon>
        <taxon>Polychaeta</taxon>
        <taxon>Sedentaria</taxon>
        <taxon>Scolecida</taxon>
        <taxon>Capitellidae</taxon>
        <taxon>Capitella</taxon>
    </lineage>
</organism>
<feature type="transmembrane region" description="Helical" evidence="9">
    <location>
        <begin position="12"/>
        <end position="31"/>
    </location>
</feature>
<evidence type="ECO:0000256" key="2">
    <source>
        <dbReference type="ARBA" id="ARBA00006339"/>
    </source>
</evidence>
<evidence type="ECO:0000256" key="7">
    <source>
        <dbReference type="ARBA" id="ARBA00023136"/>
    </source>
</evidence>
<evidence type="ECO:0000256" key="8">
    <source>
        <dbReference type="ARBA" id="ARBA00023180"/>
    </source>
</evidence>
<evidence type="ECO:0000256" key="6">
    <source>
        <dbReference type="ARBA" id="ARBA00023034"/>
    </source>
</evidence>
<dbReference type="EMBL" id="KB299289">
    <property type="protein sequence ID" value="ELU08153.1"/>
    <property type="molecule type" value="Genomic_DNA"/>
</dbReference>
<dbReference type="GO" id="GO:0016051">
    <property type="term" value="P:carbohydrate biosynthetic process"/>
    <property type="evidence" value="ECO:0007669"/>
    <property type="project" value="InterPro"/>
</dbReference>
<dbReference type="GO" id="GO:0008146">
    <property type="term" value="F:sulfotransferase activity"/>
    <property type="evidence" value="ECO:0007669"/>
    <property type="project" value="InterPro"/>
</dbReference>